<dbReference type="STRING" id="355548.SAMN04487945_1450"/>
<dbReference type="AlphaFoldDB" id="A0A1I0P7B2"/>
<name>A0A1I0P7B2_9EURY</name>
<reference evidence="2 3" key="1">
    <citation type="submission" date="2016-10" db="EMBL/GenBank/DDBJ databases">
        <authorList>
            <person name="de Groot N.N."/>
        </authorList>
    </citation>
    <scope>NUCLEOTIDE SEQUENCE [LARGE SCALE GENOMIC DNA]</scope>
    <source>
        <strain evidence="2 3">CGMCC 1.5337</strain>
    </source>
</reference>
<proteinExistence type="predicted"/>
<dbReference type="OrthoDB" id="222686at2157"/>
<evidence type="ECO:0000313" key="3">
    <source>
        <dbReference type="Proteomes" id="UP000198518"/>
    </source>
</evidence>
<evidence type="ECO:0000313" key="2">
    <source>
        <dbReference type="EMBL" id="SEW10098.1"/>
    </source>
</evidence>
<dbReference type="EMBL" id="FOJA01000001">
    <property type="protein sequence ID" value="SEW10098.1"/>
    <property type="molecule type" value="Genomic_DNA"/>
</dbReference>
<feature type="region of interest" description="Disordered" evidence="1">
    <location>
        <begin position="210"/>
        <end position="230"/>
    </location>
</feature>
<keyword evidence="3" id="KW-1185">Reference proteome</keyword>
<evidence type="ECO:0000256" key="1">
    <source>
        <dbReference type="SAM" id="MobiDB-lite"/>
    </source>
</evidence>
<sequence length="230" mass="24206">MATWPADSISSGFVYVADAAPENPSEGETWYDLGTNEAKVYDGVEWHLLTVTDHSEVGGVSAGQHRSDANVRATVDGQVDAETVDGRHASDLGMSVTEQSGSDSAITSGTENFSRTLFTTGDVMMPFYIRGTVSVETSTSSTSPSADTRVRVYAVYEDGTEDNIWGTGVTGDSSGDGTQDFSVHHQSAEWGLAAKPLSHLRADAVYDSENPNGASISSSHSVQITVGTLG</sequence>
<dbReference type="RefSeq" id="WP_089668672.1">
    <property type="nucleotide sequence ID" value="NZ_FOJA01000001.1"/>
</dbReference>
<organism evidence="2 3">
    <name type="scientific">Halobacterium jilantaiense</name>
    <dbReference type="NCBI Taxonomy" id="355548"/>
    <lineage>
        <taxon>Archaea</taxon>
        <taxon>Methanobacteriati</taxon>
        <taxon>Methanobacteriota</taxon>
        <taxon>Stenosarchaea group</taxon>
        <taxon>Halobacteria</taxon>
        <taxon>Halobacteriales</taxon>
        <taxon>Halobacteriaceae</taxon>
        <taxon>Halobacterium</taxon>
    </lineage>
</organism>
<accession>A0A1I0P7B2</accession>
<dbReference type="Proteomes" id="UP000198518">
    <property type="component" value="Unassembled WGS sequence"/>
</dbReference>
<gene>
    <name evidence="2" type="ORF">SAMN04487945_1450</name>
</gene>
<protein>
    <submittedName>
        <fullName evidence="2">Uncharacterized protein</fullName>
    </submittedName>
</protein>